<dbReference type="GO" id="GO:0008808">
    <property type="term" value="F:cardiolipin synthase activity"/>
    <property type="evidence" value="ECO:0007669"/>
    <property type="project" value="TreeGrafter"/>
</dbReference>
<evidence type="ECO:0000256" key="4">
    <source>
        <dbReference type="ARBA" id="ARBA00022525"/>
    </source>
</evidence>
<organism evidence="8 9">
    <name type="scientific">Candidatus Andeanibacterium colombiense</name>
    <dbReference type="NCBI Taxonomy" id="3121345"/>
    <lineage>
        <taxon>Bacteria</taxon>
        <taxon>Pseudomonadati</taxon>
        <taxon>Pseudomonadota</taxon>
        <taxon>Alphaproteobacteria</taxon>
        <taxon>Sphingomonadales</taxon>
        <taxon>Sphingomonadaceae</taxon>
        <taxon>Candidatus Andeanibacterium</taxon>
    </lineage>
</organism>
<name>A0AAJ5X3W9_9SPHN</name>
<evidence type="ECO:0000256" key="1">
    <source>
        <dbReference type="ARBA" id="ARBA00003145"/>
    </source>
</evidence>
<feature type="transmembrane region" description="Helical" evidence="6">
    <location>
        <begin position="36"/>
        <end position="58"/>
    </location>
</feature>
<feature type="domain" description="PLD phosphodiesterase" evidence="7">
    <location>
        <begin position="383"/>
        <end position="410"/>
    </location>
</feature>
<keyword evidence="6" id="KW-0812">Transmembrane</keyword>
<dbReference type="EMBL" id="CP119316">
    <property type="protein sequence ID" value="WEK45605.1"/>
    <property type="molecule type" value="Genomic_DNA"/>
</dbReference>
<dbReference type="GO" id="GO:0032049">
    <property type="term" value="P:cardiolipin biosynthetic process"/>
    <property type="evidence" value="ECO:0007669"/>
    <property type="project" value="UniProtKB-ARBA"/>
</dbReference>
<sequence length="470" mass="52251">MNAMFPSLGEAYYLLEWAIRLVMLVIVPLRRPPAAATSWLLLILFLPLPGLALFLAIGRPSFPAWRVARFADLAPFFVVIAEQLRIAAPLPRDSRRRTAELAERLGGLPATGGNAIELIGDYDTVIERLVADIDAARLHVRILAYIFADDATGQRVIAALGRAAARGVACHVLVDPVGGHRWIKGTLRRLAEAGVEARETLPFHWLRGRTRRDMRNHRKLFLIDGAIGYAGSQNIVDKDFRPGVTNRELVARIEGPAVAELTAVFVADWYLETEKLLDPQPAIAPPAGDAELQVLPSGANYPLSGFLTLLVWQVDRAEREVTIVTPYLVPDEGLLAALRTAVLRGVEVRIVVSAVVDQWFVNLAQASYYDELLSAGVRIHRYRDYLLHAKNIRIDGRLGIVGSSNVDIRSFQLNEEVSLLLLDPASVEHLRAVQEGYFAHSDPVIPEQWRRRGRLRRLAENFARLVSPLL</sequence>
<dbReference type="InterPro" id="IPR001736">
    <property type="entry name" value="PLipase_D/transphosphatidylase"/>
</dbReference>
<keyword evidence="6" id="KW-1133">Transmembrane helix</keyword>
<dbReference type="Pfam" id="PF13091">
    <property type="entry name" value="PLDc_2"/>
    <property type="match status" value="2"/>
</dbReference>
<keyword evidence="6" id="KW-0472">Membrane</keyword>
<dbReference type="SUPFAM" id="SSF56024">
    <property type="entry name" value="Phospholipase D/nuclease"/>
    <property type="match status" value="2"/>
</dbReference>
<feature type="domain" description="PLD phosphodiesterase" evidence="7">
    <location>
        <begin position="212"/>
        <end position="239"/>
    </location>
</feature>
<dbReference type="PROSITE" id="PS50035">
    <property type="entry name" value="PLD"/>
    <property type="match status" value="2"/>
</dbReference>
<dbReference type="Gene3D" id="3.30.870.10">
    <property type="entry name" value="Endonuclease Chain A"/>
    <property type="match status" value="2"/>
</dbReference>
<evidence type="ECO:0000313" key="8">
    <source>
        <dbReference type="EMBL" id="WEK45605.1"/>
    </source>
</evidence>
<evidence type="ECO:0000259" key="7">
    <source>
        <dbReference type="PROSITE" id="PS50035"/>
    </source>
</evidence>
<comment type="function">
    <text evidence="1">Could be a virulence factor.</text>
</comment>
<dbReference type="Proteomes" id="UP001218362">
    <property type="component" value="Chromosome"/>
</dbReference>
<dbReference type="AlphaFoldDB" id="A0AAJ5X3W9"/>
<dbReference type="PANTHER" id="PTHR21248">
    <property type="entry name" value="CARDIOLIPIN SYNTHASE"/>
    <property type="match status" value="1"/>
</dbReference>
<dbReference type="PANTHER" id="PTHR21248:SF22">
    <property type="entry name" value="PHOSPHOLIPASE D"/>
    <property type="match status" value="1"/>
</dbReference>
<evidence type="ECO:0000256" key="2">
    <source>
        <dbReference type="ARBA" id="ARBA00004613"/>
    </source>
</evidence>
<dbReference type="SMART" id="SM00155">
    <property type="entry name" value="PLDc"/>
    <property type="match status" value="2"/>
</dbReference>
<dbReference type="InterPro" id="IPR025202">
    <property type="entry name" value="PLD-like_dom"/>
</dbReference>
<gene>
    <name evidence="8" type="ORF">P0Y56_11250</name>
</gene>
<dbReference type="GO" id="GO:0005576">
    <property type="term" value="C:extracellular region"/>
    <property type="evidence" value="ECO:0007669"/>
    <property type="project" value="UniProtKB-SubCell"/>
</dbReference>
<dbReference type="KEGG" id="acob:P0Y56_11250"/>
<protein>
    <recommendedName>
        <fullName evidence="3">Phospholipase D</fullName>
    </recommendedName>
    <alternativeName>
        <fullName evidence="5">Choline phosphatase</fullName>
    </alternativeName>
</protein>
<keyword evidence="4" id="KW-0964">Secreted</keyword>
<evidence type="ECO:0000256" key="5">
    <source>
        <dbReference type="ARBA" id="ARBA00029594"/>
    </source>
</evidence>
<reference evidence="8" key="1">
    <citation type="submission" date="2023-03" db="EMBL/GenBank/DDBJ databases">
        <title>Andean soil-derived lignocellulolytic bacterial consortium as a source of novel taxa and putative plastic-active enzymes.</title>
        <authorList>
            <person name="Diaz-Garcia L."/>
            <person name="Chuvochina M."/>
            <person name="Feuerriegel G."/>
            <person name="Bunk B."/>
            <person name="Sproer C."/>
            <person name="Streit W.R."/>
            <person name="Rodriguez L.M."/>
            <person name="Overmann J."/>
            <person name="Jimenez D.J."/>
        </authorList>
    </citation>
    <scope>NUCLEOTIDE SEQUENCE</scope>
    <source>
        <strain evidence="8">MAG 26</strain>
    </source>
</reference>
<comment type="subcellular location">
    <subcellularLocation>
        <location evidence="2">Secreted</location>
    </subcellularLocation>
</comment>
<proteinExistence type="predicted"/>
<evidence type="ECO:0000313" key="9">
    <source>
        <dbReference type="Proteomes" id="UP001218362"/>
    </source>
</evidence>
<feature type="transmembrane region" description="Helical" evidence="6">
    <location>
        <begin position="12"/>
        <end position="29"/>
    </location>
</feature>
<dbReference type="GO" id="GO:0016020">
    <property type="term" value="C:membrane"/>
    <property type="evidence" value="ECO:0007669"/>
    <property type="project" value="TreeGrafter"/>
</dbReference>
<evidence type="ECO:0000256" key="6">
    <source>
        <dbReference type="SAM" id="Phobius"/>
    </source>
</evidence>
<accession>A0AAJ5X3W9</accession>
<evidence type="ECO:0000256" key="3">
    <source>
        <dbReference type="ARBA" id="ARBA00018392"/>
    </source>
</evidence>